<evidence type="ECO:0000256" key="3">
    <source>
        <dbReference type="PROSITE-ProRule" id="PRU00023"/>
    </source>
</evidence>
<dbReference type="STRING" id="112090.W4GHT8"/>
<organism evidence="5">
    <name type="scientific">Aphanomyces astaci</name>
    <name type="common">Crayfish plague agent</name>
    <dbReference type="NCBI Taxonomy" id="112090"/>
    <lineage>
        <taxon>Eukaryota</taxon>
        <taxon>Sar</taxon>
        <taxon>Stramenopiles</taxon>
        <taxon>Oomycota</taxon>
        <taxon>Saprolegniomycetes</taxon>
        <taxon>Saprolegniales</taxon>
        <taxon>Verrucalvaceae</taxon>
        <taxon>Aphanomyces</taxon>
    </lineage>
</organism>
<evidence type="ECO:0000256" key="4">
    <source>
        <dbReference type="SAM" id="MobiDB-lite"/>
    </source>
</evidence>
<protein>
    <submittedName>
        <fullName evidence="5">Uncharacterized protein</fullName>
    </submittedName>
</protein>
<keyword evidence="1" id="KW-0677">Repeat</keyword>
<dbReference type="InterPro" id="IPR002110">
    <property type="entry name" value="Ankyrin_rpt"/>
</dbReference>
<dbReference type="SMART" id="SM00248">
    <property type="entry name" value="ANK"/>
    <property type="match status" value="3"/>
</dbReference>
<name>W4GHT8_APHAT</name>
<dbReference type="AlphaFoldDB" id="W4GHT8"/>
<feature type="region of interest" description="Disordered" evidence="4">
    <location>
        <begin position="27"/>
        <end position="49"/>
    </location>
</feature>
<dbReference type="OrthoDB" id="341259at2759"/>
<dbReference type="VEuPathDB" id="FungiDB:H257_07679"/>
<reference evidence="5" key="1">
    <citation type="submission" date="2013-12" db="EMBL/GenBank/DDBJ databases">
        <title>The Genome Sequence of Aphanomyces astaci APO3.</title>
        <authorList>
            <consortium name="The Broad Institute Genomics Platform"/>
            <person name="Russ C."/>
            <person name="Tyler B."/>
            <person name="van West P."/>
            <person name="Dieguez-Uribeondo J."/>
            <person name="Young S.K."/>
            <person name="Zeng Q."/>
            <person name="Gargeya S."/>
            <person name="Fitzgerald M."/>
            <person name="Abouelleil A."/>
            <person name="Alvarado L."/>
            <person name="Chapman S.B."/>
            <person name="Gainer-Dewar J."/>
            <person name="Goldberg J."/>
            <person name="Griggs A."/>
            <person name="Gujja S."/>
            <person name="Hansen M."/>
            <person name="Howarth C."/>
            <person name="Imamovic A."/>
            <person name="Ireland A."/>
            <person name="Larimer J."/>
            <person name="McCowan C."/>
            <person name="Murphy C."/>
            <person name="Pearson M."/>
            <person name="Poon T.W."/>
            <person name="Priest M."/>
            <person name="Roberts A."/>
            <person name="Saif S."/>
            <person name="Shea T."/>
            <person name="Sykes S."/>
            <person name="Wortman J."/>
            <person name="Nusbaum C."/>
            <person name="Birren B."/>
        </authorList>
    </citation>
    <scope>NUCLEOTIDE SEQUENCE [LARGE SCALE GENOMIC DNA]</scope>
    <source>
        <strain evidence="5">APO3</strain>
    </source>
</reference>
<dbReference type="InterPro" id="IPR036770">
    <property type="entry name" value="Ankyrin_rpt-contain_sf"/>
</dbReference>
<dbReference type="PROSITE" id="PS50088">
    <property type="entry name" value="ANK_REPEAT"/>
    <property type="match status" value="2"/>
</dbReference>
<keyword evidence="2 3" id="KW-0040">ANK repeat</keyword>
<dbReference type="RefSeq" id="XP_009831585.1">
    <property type="nucleotide sequence ID" value="XM_009833283.1"/>
</dbReference>
<dbReference type="PANTHER" id="PTHR24171:SF8">
    <property type="entry name" value="BRCA1-ASSOCIATED RING DOMAIN PROTEIN 1"/>
    <property type="match status" value="1"/>
</dbReference>
<dbReference type="GO" id="GO:0004842">
    <property type="term" value="F:ubiquitin-protein transferase activity"/>
    <property type="evidence" value="ECO:0007669"/>
    <property type="project" value="TreeGrafter"/>
</dbReference>
<dbReference type="PROSITE" id="PS50297">
    <property type="entry name" value="ANK_REP_REGION"/>
    <property type="match status" value="2"/>
</dbReference>
<sequence length="259" mass="28966">MARPRPKTQAAVMPRKDEDVLEYMKSMAEPKDKRHRAKPSTRSASRNVSTIAKRHRDLQAAFGFGCNVEEHIKFGKCLDGRCMQRLEWEVDKLSVGSHHFRDKDLSLHQACEFGNEFAVHHLVQLGPAFNAKNQHGQTALHVACRVGPVALVRHMLAANAVATPRSYRMDMNTQDNNGNTCLHIAAKANHLDITQCLLDAGCPWNITNNEGKIAADVCGRDQRIYHVLKQHAMAHDLGDEVLLARICTDCISSIHPLLQ</sequence>
<feature type="compositionally biased region" description="Polar residues" evidence="4">
    <location>
        <begin position="40"/>
        <end position="49"/>
    </location>
</feature>
<dbReference type="Gene3D" id="1.25.40.20">
    <property type="entry name" value="Ankyrin repeat-containing domain"/>
    <property type="match status" value="2"/>
</dbReference>
<dbReference type="EMBL" id="KI913129">
    <property type="protein sequence ID" value="ETV78866.1"/>
    <property type="molecule type" value="Genomic_DNA"/>
</dbReference>
<evidence type="ECO:0000256" key="2">
    <source>
        <dbReference type="ARBA" id="ARBA00023043"/>
    </source>
</evidence>
<dbReference type="GeneID" id="20809675"/>
<evidence type="ECO:0000256" key="1">
    <source>
        <dbReference type="ARBA" id="ARBA00022737"/>
    </source>
</evidence>
<dbReference type="Pfam" id="PF12796">
    <property type="entry name" value="Ank_2"/>
    <property type="match status" value="1"/>
</dbReference>
<gene>
    <name evidence="5" type="ORF">H257_07679</name>
</gene>
<dbReference type="GO" id="GO:0085020">
    <property type="term" value="P:protein K6-linked ubiquitination"/>
    <property type="evidence" value="ECO:0007669"/>
    <property type="project" value="TreeGrafter"/>
</dbReference>
<proteinExistence type="predicted"/>
<dbReference type="SUPFAM" id="SSF48403">
    <property type="entry name" value="Ankyrin repeat"/>
    <property type="match status" value="1"/>
</dbReference>
<feature type="repeat" description="ANK" evidence="3">
    <location>
        <begin position="177"/>
        <end position="209"/>
    </location>
</feature>
<feature type="repeat" description="ANK" evidence="3">
    <location>
        <begin position="135"/>
        <end position="167"/>
    </location>
</feature>
<evidence type="ECO:0000313" key="5">
    <source>
        <dbReference type="EMBL" id="ETV78866.1"/>
    </source>
</evidence>
<accession>W4GHT8</accession>
<dbReference type="PANTHER" id="PTHR24171">
    <property type="entry name" value="ANKYRIN REPEAT DOMAIN-CONTAINING PROTEIN 39-RELATED"/>
    <property type="match status" value="1"/>
</dbReference>